<proteinExistence type="predicted"/>
<dbReference type="AlphaFoldDB" id="A0A0H5C320"/>
<dbReference type="EMBL" id="KV453926">
    <property type="protein sequence ID" value="ODV75248.1"/>
    <property type="molecule type" value="Genomic_DNA"/>
</dbReference>
<evidence type="ECO:0000313" key="3">
    <source>
        <dbReference type="EMBL" id="ODV75248.1"/>
    </source>
</evidence>
<dbReference type="InterPro" id="IPR002109">
    <property type="entry name" value="Glutaredoxin"/>
</dbReference>
<dbReference type="PROSITE" id="PS51354">
    <property type="entry name" value="GLUTAREDOXIN_2"/>
    <property type="match status" value="1"/>
</dbReference>
<protein>
    <submittedName>
        <fullName evidence="2">GRX8 protein</fullName>
    </submittedName>
</protein>
<organism evidence="2 4">
    <name type="scientific">Cyberlindnera jadinii (strain ATCC 18201 / CBS 1600 / BCRC 20928 / JCM 3617 / NBRC 0987 / NRRL Y-1542)</name>
    <name type="common">Torula yeast</name>
    <name type="synonym">Candida utilis</name>
    <dbReference type="NCBI Taxonomy" id="983966"/>
    <lineage>
        <taxon>Eukaryota</taxon>
        <taxon>Fungi</taxon>
        <taxon>Dikarya</taxon>
        <taxon>Ascomycota</taxon>
        <taxon>Saccharomycotina</taxon>
        <taxon>Saccharomycetes</taxon>
        <taxon>Phaffomycetales</taxon>
        <taxon>Phaffomycetaceae</taxon>
        <taxon>Cyberlindnera</taxon>
    </lineage>
</organism>
<dbReference type="Pfam" id="PF00462">
    <property type="entry name" value="Glutaredoxin"/>
    <property type="match status" value="1"/>
</dbReference>
<evidence type="ECO:0000313" key="4">
    <source>
        <dbReference type="Proteomes" id="UP000038830"/>
    </source>
</evidence>
<feature type="domain" description="Glutaredoxin" evidence="1">
    <location>
        <begin position="15"/>
        <end position="79"/>
    </location>
</feature>
<dbReference type="SUPFAM" id="SSF52833">
    <property type="entry name" value="Thioredoxin-like"/>
    <property type="match status" value="1"/>
</dbReference>
<dbReference type="GO" id="GO:0034599">
    <property type="term" value="P:cellular response to oxidative stress"/>
    <property type="evidence" value="ECO:0007669"/>
    <property type="project" value="TreeGrafter"/>
</dbReference>
<accession>A0A0H5C320</accession>
<dbReference type="PANTHER" id="PTHR45694">
    <property type="entry name" value="GLUTAREDOXIN 2"/>
    <property type="match status" value="1"/>
</dbReference>
<keyword evidence="5" id="KW-1185">Reference proteome</keyword>
<dbReference type="PANTHER" id="PTHR45694:SF18">
    <property type="entry name" value="GLUTAREDOXIN-1-RELATED"/>
    <property type="match status" value="1"/>
</dbReference>
<gene>
    <name evidence="2" type="primary">GRX8</name>
    <name evidence="2" type="ORF">BN1211_2763</name>
    <name evidence="3" type="ORF">CYBJADRAFT_171183</name>
</gene>
<dbReference type="InterPro" id="IPR036249">
    <property type="entry name" value="Thioredoxin-like_sf"/>
</dbReference>
<dbReference type="GO" id="GO:0005634">
    <property type="term" value="C:nucleus"/>
    <property type="evidence" value="ECO:0007669"/>
    <property type="project" value="TreeGrafter"/>
</dbReference>
<dbReference type="GO" id="GO:0005737">
    <property type="term" value="C:cytoplasm"/>
    <property type="evidence" value="ECO:0007669"/>
    <property type="project" value="TreeGrafter"/>
</dbReference>
<dbReference type="GO" id="GO:0015038">
    <property type="term" value="F:glutathione disulfide oxidoreductase activity"/>
    <property type="evidence" value="ECO:0007669"/>
    <property type="project" value="TreeGrafter"/>
</dbReference>
<dbReference type="EMBL" id="CDQK01000003">
    <property type="protein sequence ID" value="CEP22405.1"/>
    <property type="molecule type" value="Genomic_DNA"/>
</dbReference>
<dbReference type="GeneID" id="30990590"/>
<dbReference type="OMA" id="RKWVPTI"/>
<accession>A0A1E4S6Z3</accession>
<dbReference type="Gene3D" id="3.40.30.10">
    <property type="entry name" value="Glutaredoxin"/>
    <property type="match status" value="1"/>
</dbReference>
<dbReference type="Proteomes" id="UP000038830">
    <property type="component" value="Unassembled WGS sequence"/>
</dbReference>
<evidence type="ECO:0000313" key="2">
    <source>
        <dbReference type="EMBL" id="CEP22405.1"/>
    </source>
</evidence>
<reference evidence="2" key="1">
    <citation type="submission" date="2014-12" db="EMBL/GenBank/DDBJ databases">
        <authorList>
            <person name="Jaenicke S."/>
        </authorList>
    </citation>
    <scope>NUCLEOTIDE SEQUENCE [LARGE SCALE GENOMIC DNA]</scope>
    <source>
        <strain evidence="2">CBS1600</strain>
    </source>
</reference>
<dbReference type="RefSeq" id="XP_020072287.1">
    <property type="nucleotide sequence ID" value="XM_020216194.1"/>
</dbReference>
<evidence type="ECO:0000259" key="1">
    <source>
        <dbReference type="Pfam" id="PF00462"/>
    </source>
</evidence>
<name>A0A0H5C320_CYBJN</name>
<reference evidence="4" key="2">
    <citation type="journal article" date="2015" name="J. Biotechnol.">
        <title>The structure of the Cyberlindnera jadinii genome and its relation to Candida utilis analyzed by the occurrence of single nucleotide polymorphisms.</title>
        <authorList>
            <person name="Rupp O."/>
            <person name="Brinkrolf K."/>
            <person name="Buerth C."/>
            <person name="Kunigo M."/>
            <person name="Schneider J."/>
            <person name="Jaenicke S."/>
            <person name="Goesmann A."/>
            <person name="Puehler A."/>
            <person name="Jaeger K.-E."/>
            <person name="Ernst J.F."/>
        </authorList>
    </citation>
    <scope>NUCLEOTIDE SEQUENCE [LARGE SCALE GENOMIC DNA]</scope>
    <source>
        <strain evidence="4">ATCC 18201 / CBS 1600 / BCRC 20928 / JCM 3617 / NBRC 0987 / NRRL Y-1542</strain>
    </source>
</reference>
<dbReference type="OrthoDB" id="418495at2759"/>
<evidence type="ECO:0000313" key="5">
    <source>
        <dbReference type="Proteomes" id="UP000094389"/>
    </source>
</evidence>
<dbReference type="STRING" id="983966.A0A0H5C320"/>
<sequence>MVKAIDYVKSNRFFMISKSWCPDCHYAQAIWKKYGVSSKVTVLELDKLEDQKKATELEKEFTALSGRKWVPTIWFNGEVFGTEQTLKQLESLDQTEEVFKKAGLL</sequence>
<dbReference type="Proteomes" id="UP000094389">
    <property type="component" value="Unassembled WGS sequence"/>
</dbReference>
<reference evidence="3 5" key="3">
    <citation type="journal article" date="2016" name="Proc. Natl. Acad. Sci. U.S.A.">
        <title>Comparative genomics of biotechnologically important yeasts.</title>
        <authorList>
            <person name="Riley R."/>
            <person name="Haridas S."/>
            <person name="Wolfe K.H."/>
            <person name="Lopes M.R."/>
            <person name="Hittinger C.T."/>
            <person name="Goeker M."/>
            <person name="Salamov A.A."/>
            <person name="Wisecaver J.H."/>
            <person name="Long T.M."/>
            <person name="Calvey C.H."/>
            <person name="Aerts A.L."/>
            <person name="Barry K.W."/>
            <person name="Choi C."/>
            <person name="Clum A."/>
            <person name="Coughlan A.Y."/>
            <person name="Deshpande S."/>
            <person name="Douglass A.P."/>
            <person name="Hanson S.J."/>
            <person name="Klenk H.-P."/>
            <person name="LaButti K.M."/>
            <person name="Lapidus A."/>
            <person name="Lindquist E.A."/>
            <person name="Lipzen A.M."/>
            <person name="Meier-Kolthoff J.P."/>
            <person name="Ohm R.A."/>
            <person name="Otillar R.P."/>
            <person name="Pangilinan J.L."/>
            <person name="Peng Y."/>
            <person name="Rokas A."/>
            <person name="Rosa C.A."/>
            <person name="Scheuner C."/>
            <person name="Sibirny A.A."/>
            <person name="Slot J.C."/>
            <person name="Stielow J.B."/>
            <person name="Sun H."/>
            <person name="Kurtzman C.P."/>
            <person name="Blackwell M."/>
            <person name="Grigoriev I.V."/>
            <person name="Jeffries T.W."/>
        </authorList>
    </citation>
    <scope>NUCLEOTIDE SEQUENCE [LARGE SCALE GENOMIC DNA]</scope>
    <source>
        <strain evidence="5">ATCC 18201 / CBS 1600 / BCRC 20928 / JCM 3617 / NBRC 0987 / NRRL Y-1542</strain>
        <strain evidence="3">NRRL Y-1542</strain>
    </source>
</reference>